<dbReference type="EMBL" id="BAABHS010000044">
    <property type="protein sequence ID" value="GAA4991494.1"/>
    <property type="molecule type" value="Genomic_DNA"/>
</dbReference>
<proteinExistence type="predicted"/>
<protein>
    <submittedName>
        <fullName evidence="1">Uncharacterized protein</fullName>
    </submittedName>
</protein>
<accession>A0ABP9I9F7</accession>
<keyword evidence="2" id="KW-1185">Reference proteome</keyword>
<name>A0ABP9I9F7_9ACTN</name>
<organism evidence="1 2">
    <name type="scientific">Yinghuangia aomiensis</name>
    <dbReference type="NCBI Taxonomy" id="676205"/>
    <lineage>
        <taxon>Bacteria</taxon>
        <taxon>Bacillati</taxon>
        <taxon>Actinomycetota</taxon>
        <taxon>Actinomycetes</taxon>
        <taxon>Kitasatosporales</taxon>
        <taxon>Streptomycetaceae</taxon>
        <taxon>Yinghuangia</taxon>
    </lineage>
</organism>
<sequence length="108" mass="11143">MCQDLDKLKQDTDHLRNLDPATTSKNDLQAAVDTVKQDLDNVSASSGELGNATGAAVKAASESVKSVIQGIDSNSTVQTTVNLLKVPLQGLSGTLSTANSALRCTPSS</sequence>
<dbReference type="Proteomes" id="UP001500466">
    <property type="component" value="Unassembled WGS sequence"/>
</dbReference>
<comment type="caution">
    <text evidence="1">The sequence shown here is derived from an EMBL/GenBank/DDBJ whole genome shotgun (WGS) entry which is preliminary data.</text>
</comment>
<evidence type="ECO:0000313" key="1">
    <source>
        <dbReference type="EMBL" id="GAA4991494.1"/>
    </source>
</evidence>
<evidence type="ECO:0000313" key="2">
    <source>
        <dbReference type="Proteomes" id="UP001500466"/>
    </source>
</evidence>
<reference evidence="2" key="1">
    <citation type="journal article" date="2019" name="Int. J. Syst. Evol. Microbiol.">
        <title>The Global Catalogue of Microorganisms (GCM) 10K type strain sequencing project: providing services to taxonomists for standard genome sequencing and annotation.</title>
        <authorList>
            <consortium name="The Broad Institute Genomics Platform"/>
            <consortium name="The Broad Institute Genome Sequencing Center for Infectious Disease"/>
            <person name="Wu L."/>
            <person name="Ma J."/>
        </authorList>
    </citation>
    <scope>NUCLEOTIDE SEQUENCE [LARGE SCALE GENOMIC DNA]</scope>
    <source>
        <strain evidence="2">JCM 17986</strain>
    </source>
</reference>
<gene>
    <name evidence="1" type="ORF">GCM10023205_74470</name>
</gene>